<name>A0A431U1P5_9BACT</name>
<sequence>MNRPRIFALLLLGGSLLLTAPVVRAQMSPDLIMETYNSNISVITNGAINKAVMRDAMERNGNPGVGRSSTATRRGTATTTSRSAASTSLAYTPTPALRQQTVQNQVNRLKASNPAASQALAATFGPGKYDYGQVYRGIVEDSGLRDNDAADALACYMIMGWMIVHNVQDGKAVTPAMVRSVRAQLAPLLTGNPQARSQAAQLGEEMKLQTVIIQGGWQSAVKEGKLPAYQRGIANLFRNQYGMDMSQFKLTAQGFVKA</sequence>
<dbReference type="Pfam" id="PF20388">
    <property type="entry name" value="DUF6683"/>
    <property type="match status" value="1"/>
</dbReference>
<accession>A0A431U1P5</accession>
<proteinExistence type="predicted"/>
<evidence type="ECO:0000256" key="1">
    <source>
        <dbReference type="SAM" id="MobiDB-lite"/>
    </source>
</evidence>
<dbReference type="InterPro" id="IPR046505">
    <property type="entry name" value="DUF6683"/>
</dbReference>
<dbReference type="EMBL" id="RXOF01000008">
    <property type="protein sequence ID" value="RTQ49002.1"/>
    <property type="molecule type" value="Genomic_DNA"/>
</dbReference>
<keyword evidence="4" id="KW-1185">Reference proteome</keyword>
<dbReference type="Proteomes" id="UP000282184">
    <property type="component" value="Unassembled WGS sequence"/>
</dbReference>
<protein>
    <recommendedName>
        <fullName evidence="5">DUF4919 domain-containing protein</fullName>
    </recommendedName>
</protein>
<feature type="chain" id="PRO_5019146245" description="DUF4919 domain-containing protein" evidence="2">
    <location>
        <begin position="26"/>
        <end position="258"/>
    </location>
</feature>
<evidence type="ECO:0000313" key="3">
    <source>
        <dbReference type="EMBL" id="RTQ49002.1"/>
    </source>
</evidence>
<feature type="compositionally biased region" description="Low complexity" evidence="1">
    <location>
        <begin position="66"/>
        <end position="88"/>
    </location>
</feature>
<evidence type="ECO:0000256" key="2">
    <source>
        <dbReference type="SAM" id="SignalP"/>
    </source>
</evidence>
<feature type="region of interest" description="Disordered" evidence="1">
    <location>
        <begin position="58"/>
        <end position="95"/>
    </location>
</feature>
<dbReference type="OrthoDB" id="881807at2"/>
<organism evidence="3 4">
    <name type="scientific">Hymenobacter gummosus</name>
    <dbReference type="NCBI Taxonomy" id="1776032"/>
    <lineage>
        <taxon>Bacteria</taxon>
        <taxon>Pseudomonadati</taxon>
        <taxon>Bacteroidota</taxon>
        <taxon>Cytophagia</taxon>
        <taxon>Cytophagales</taxon>
        <taxon>Hymenobacteraceae</taxon>
        <taxon>Hymenobacter</taxon>
    </lineage>
</organism>
<keyword evidence="2" id="KW-0732">Signal</keyword>
<dbReference type="AlphaFoldDB" id="A0A431U1P5"/>
<evidence type="ECO:0008006" key="5">
    <source>
        <dbReference type="Google" id="ProtNLM"/>
    </source>
</evidence>
<gene>
    <name evidence="3" type="ORF">EJV47_15545</name>
</gene>
<dbReference type="RefSeq" id="WP_126694078.1">
    <property type="nucleotide sequence ID" value="NZ_RXOF01000008.1"/>
</dbReference>
<reference evidence="3 4" key="1">
    <citation type="submission" date="2018-12" db="EMBL/GenBank/DDBJ databases">
        <title>Hymenobacter gummosus sp. nov., isolated from a spring.</title>
        <authorList>
            <person name="Nie L."/>
        </authorList>
    </citation>
    <scope>NUCLEOTIDE SEQUENCE [LARGE SCALE GENOMIC DNA]</scope>
    <source>
        <strain evidence="3 4">KCTC 52166</strain>
    </source>
</reference>
<evidence type="ECO:0000313" key="4">
    <source>
        <dbReference type="Proteomes" id="UP000282184"/>
    </source>
</evidence>
<comment type="caution">
    <text evidence="3">The sequence shown here is derived from an EMBL/GenBank/DDBJ whole genome shotgun (WGS) entry which is preliminary data.</text>
</comment>
<feature type="signal peptide" evidence="2">
    <location>
        <begin position="1"/>
        <end position="25"/>
    </location>
</feature>